<organism evidence="1 2">
    <name type="scientific">Bauhinia variegata</name>
    <name type="common">Purple orchid tree</name>
    <name type="synonym">Phanera variegata</name>
    <dbReference type="NCBI Taxonomy" id="167791"/>
    <lineage>
        <taxon>Eukaryota</taxon>
        <taxon>Viridiplantae</taxon>
        <taxon>Streptophyta</taxon>
        <taxon>Embryophyta</taxon>
        <taxon>Tracheophyta</taxon>
        <taxon>Spermatophyta</taxon>
        <taxon>Magnoliopsida</taxon>
        <taxon>eudicotyledons</taxon>
        <taxon>Gunneridae</taxon>
        <taxon>Pentapetalae</taxon>
        <taxon>rosids</taxon>
        <taxon>fabids</taxon>
        <taxon>Fabales</taxon>
        <taxon>Fabaceae</taxon>
        <taxon>Cercidoideae</taxon>
        <taxon>Cercideae</taxon>
        <taxon>Bauhiniinae</taxon>
        <taxon>Bauhinia</taxon>
    </lineage>
</organism>
<proteinExistence type="predicted"/>
<keyword evidence="2" id="KW-1185">Reference proteome</keyword>
<name>A0ACB9MCP8_BAUVA</name>
<evidence type="ECO:0000313" key="1">
    <source>
        <dbReference type="EMBL" id="KAI4322012.1"/>
    </source>
</evidence>
<evidence type="ECO:0000313" key="2">
    <source>
        <dbReference type="Proteomes" id="UP000828941"/>
    </source>
</evidence>
<protein>
    <submittedName>
        <fullName evidence="1">Uncharacterized protein</fullName>
    </submittedName>
</protein>
<reference evidence="1 2" key="1">
    <citation type="journal article" date="2022" name="DNA Res.">
        <title>Chromosomal-level genome assembly of the orchid tree Bauhinia variegata (Leguminosae; Cercidoideae) supports the allotetraploid origin hypothesis of Bauhinia.</title>
        <authorList>
            <person name="Zhong Y."/>
            <person name="Chen Y."/>
            <person name="Zheng D."/>
            <person name="Pang J."/>
            <person name="Liu Y."/>
            <person name="Luo S."/>
            <person name="Meng S."/>
            <person name="Qian L."/>
            <person name="Wei D."/>
            <person name="Dai S."/>
            <person name="Zhou R."/>
        </authorList>
    </citation>
    <scope>NUCLEOTIDE SEQUENCE [LARGE SCALE GENOMIC DNA]</scope>
    <source>
        <strain evidence="1">BV-YZ2020</strain>
    </source>
</reference>
<accession>A0ACB9MCP8</accession>
<dbReference type="Proteomes" id="UP000828941">
    <property type="component" value="Chromosome 9"/>
</dbReference>
<gene>
    <name evidence="1" type="ORF">L6164_021738</name>
</gene>
<dbReference type="EMBL" id="CM039434">
    <property type="protein sequence ID" value="KAI4322012.1"/>
    <property type="molecule type" value="Genomic_DNA"/>
</dbReference>
<sequence>MATSSSSRVITCKAAVCWGIGESVKIEEIQVEAPKESEVRVKMLCASLCHTDISSTRGFPQTNFPQVLGHEGVGVVESVGENVSTVKAGDVVIPTYIGECGECENCVSGKSNLCLRYPLSLTGLMPDNTSRMSVGGHKLYHVFSCATWSEYAVIHSGYLVKVDPTIDLAHASFISCGFSTGFGAAWKEARLETGSSVVVFGLGAVGLGVISGAKMLGATNIIGVDINNMKKAKGEVFGMTHFINPSECESEKLIKDLSGGMGVDYSFECTGVASLLSQAIEATKVGKGKTIAIGTGTEALGPINFAALMMGRTVKGSIFGGIKPMSDLSILAQKCLKKEIPFDELFTHQLPLQDINKAFELSKQPDCVKIVIKM</sequence>
<comment type="caution">
    <text evidence="1">The sequence shown here is derived from an EMBL/GenBank/DDBJ whole genome shotgun (WGS) entry which is preliminary data.</text>
</comment>